<evidence type="ECO:0000313" key="2">
    <source>
        <dbReference type="EMBL" id="NMA44731.1"/>
    </source>
</evidence>
<reference evidence="2 3" key="1">
    <citation type="journal article" date="2020" name="Biotechnol. Biofuels">
        <title>New insights from the biogas microbiome by comprehensive genome-resolved metagenomics of nearly 1600 species originating from multiple anaerobic digesters.</title>
        <authorList>
            <person name="Campanaro S."/>
            <person name="Treu L."/>
            <person name="Rodriguez-R L.M."/>
            <person name="Kovalovszki A."/>
            <person name="Ziels R.M."/>
            <person name="Maus I."/>
            <person name="Zhu X."/>
            <person name="Kougias P.G."/>
            <person name="Basile A."/>
            <person name="Luo G."/>
            <person name="Schluter A."/>
            <person name="Konstantinidis K.T."/>
            <person name="Angelidaki I."/>
        </authorList>
    </citation>
    <scope>NUCLEOTIDE SEQUENCE [LARGE SCALE GENOMIC DNA]</scope>
    <source>
        <strain evidence="2">AS22ysBPME_79</strain>
    </source>
</reference>
<sequence length="123" mass="13563">MVDLILTLKNGEDINIGLRRFAKQNEINNGFIIGAVGAIKEFQMVSHGRKGSVEKMTQKSKEFEVNAMSGKLYKRGPDLEIKVNVLISSTGFTPLTGELLEGKAAGELQITIRKIDLKKMIEA</sequence>
<name>A0A7K4C004_9ARCH</name>
<dbReference type="SUPFAM" id="SSF117856">
    <property type="entry name" value="AF0104/ALDC/Ptd012-like"/>
    <property type="match status" value="1"/>
</dbReference>
<dbReference type="AlphaFoldDB" id="A0A7K4C004"/>
<evidence type="ECO:0000259" key="1">
    <source>
        <dbReference type="Pfam" id="PF03479"/>
    </source>
</evidence>
<gene>
    <name evidence="2" type="ORF">GX950_02905</name>
</gene>
<keyword evidence="2" id="KW-0238">DNA-binding</keyword>
<proteinExistence type="predicted"/>
<protein>
    <submittedName>
        <fullName evidence="2">DNA-binding protein</fullName>
    </submittedName>
</protein>
<dbReference type="Pfam" id="PF03479">
    <property type="entry name" value="PCC"/>
    <property type="match status" value="1"/>
</dbReference>
<dbReference type="Proteomes" id="UP000526302">
    <property type="component" value="Unassembled WGS sequence"/>
</dbReference>
<dbReference type="Gene3D" id="3.30.1330.80">
    <property type="entry name" value="Hypothetical protein, similar to alpha- acetolactate decarboxylase, domain 2"/>
    <property type="match status" value="1"/>
</dbReference>
<dbReference type="InterPro" id="IPR005175">
    <property type="entry name" value="PPC_dom"/>
</dbReference>
<comment type="caution">
    <text evidence="2">The sequence shown here is derived from an EMBL/GenBank/DDBJ whole genome shotgun (WGS) entry which is preliminary data.</text>
</comment>
<feature type="domain" description="PPC" evidence="1">
    <location>
        <begin position="5"/>
        <end position="115"/>
    </location>
</feature>
<accession>A0A7K4C004</accession>
<organism evidence="2 3">
    <name type="scientific">Candidatus Iainarchaeum sp</name>
    <dbReference type="NCBI Taxonomy" id="3101447"/>
    <lineage>
        <taxon>Archaea</taxon>
        <taxon>Candidatus Iainarchaeota</taxon>
        <taxon>Candidatus Iainarchaeia</taxon>
        <taxon>Candidatus Iainarchaeales</taxon>
        <taxon>Candidatus Iainarchaeaceae</taxon>
        <taxon>Candidatus Iainarchaeum</taxon>
    </lineage>
</organism>
<dbReference type="EMBL" id="JAAZKV010000019">
    <property type="protein sequence ID" value="NMA44731.1"/>
    <property type="molecule type" value="Genomic_DNA"/>
</dbReference>
<evidence type="ECO:0000313" key="3">
    <source>
        <dbReference type="Proteomes" id="UP000526302"/>
    </source>
</evidence>
<dbReference type="GO" id="GO:0003677">
    <property type="term" value="F:DNA binding"/>
    <property type="evidence" value="ECO:0007669"/>
    <property type="project" value="UniProtKB-KW"/>
</dbReference>